<keyword evidence="3" id="KW-1185">Reference proteome</keyword>
<reference evidence="2 3" key="1">
    <citation type="journal article" date="2019" name="Plant Biotechnol. J.">
        <title>The red bayberry genome and genetic basis of sex determination.</title>
        <authorList>
            <person name="Jia H.M."/>
            <person name="Jia H.J."/>
            <person name="Cai Q.L."/>
            <person name="Wang Y."/>
            <person name="Zhao H.B."/>
            <person name="Yang W.F."/>
            <person name="Wang G.Y."/>
            <person name="Li Y.H."/>
            <person name="Zhan D.L."/>
            <person name="Shen Y.T."/>
            <person name="Niu Q.F."/>
            <person name="Chang L."/>
            <person name="Qiu J."/>
            <person name="Zhao L."/>
            <person name="Xie H.B."/>
            <person name="Fu W.Y."/>
            <person name="Jin J."/>
            <person name="Li X.W."/>
            <person name="Jiao Y."/>
            <person name="Zhou C.C."/>
            <person name="Tu T."/>
            <person name="Chai C.Y."/>
            <person name="Gao J.L."/>
            <person name="Fan L.J."/>
            <person name="van de Weg E."/>
            <person name="Wang J.Y."/>
            <person name="Gao Z.S."/>
        </authorList>
    </citation>
    <scope>NUCLEOTIDE SEQUENCE [LARGE SCALE GENOMIC DNA]</scope>
    <source>
        <tissue evidence="2">Leaves</tissue>
    </source>
</reference>
<feature type="repeat" description="WD" evidence="1">
    <location>
        <begin position="1"/>
        <end position="30"/>
    </location>
</feature>
<dbReference type="InterPro" id="IPR019775">
    <property type="entry name" value="WD40_repeat_CS"/>
</dbReference>
<dbReference type="OrthoDB" id="438440at2759"/>
<accession>A0A6A1VPI5</accession>
<dbReference type="Proteomes" id="UP000516437">
    <property type="component" value="Chromosome 5"/>
</dbReference>
<dbReference type="EMBL" id="RXIC02000023">
    <property type="protein sequence ID" value="KAB1212800.1"/>
    <property type="molecule type" value="Genomic_DNA"/>
</dbReference>
<dbReference type="GO" id="GO:0003743">
    <property type="term" value="F:translation initiation factor activity"/>
    <property type="evidence" value="ECO:0007669"/>
    <property type="project" value="UniProtKB-KW"/>
</dbReference>
<gene>
    <name evidence="2" type="ORF">CJ030_MR5G011900</name>
</gene>
<keyword evidence="2" id="KW-0396">Initiation factor</keyword>
<dbReference type="InterPro" id="IPR001680">
    <property type="entry name" value="WD40_rpt"/>
</dbReference>
<organism evidence="2 3">
    <name type="scientific">Morella rubra</name>
    <name type="common">Chinese bayberry</name>
    <dbReference type="NCBI Taxonomy" id="262757"/>
    <lineage>
        <taxon>Eukaryota</taxon>
        <taxon>Viridiplantae</taxon>
        <taxon>Streptophyta</taxon>
        <taxon>Embryophyta</taxon>
        <taxon>Tracheophyta</taxon>
        <taxon>Spermatophyta</taxon>
        <taxon>Magnoliopsida</taxon>
        <taxon>eudicotyledons</taxon>
        <taxon>Gunneridae</taxon>
        <taxon>Pentapetalae</taxon>
        <taxon>rosids</taxon>
        <taxon>fabids</taxon>
        <taxon>Fagales</taxon>
        <taxon>Myricaceae</taxon>
        <taxon>Morella</taxon>
    </lineage>
</organism>
<comment type="caution">
    <text evidence="2">The sequence shown here is derived from an EMBL/GenBank/DDBJ whole genome shotgun (WGS) entry which is preliminary data.</text>
</comment>
<evidence type="ECO:0000313" key="2">
    <source>
        <dbReference type="EMBL" id="KAB1212800.1"/>
    </source>
</evidence>
<proteinExistence type="predicted"/>
<sequence>MGNLNCSSISHDGSLVAGGFSDSSLKIWDMAKLGQEGCSVSGITVNLLIMLTLGTTDLRIDICPHTYLQGLLTKLPHFAFSTNVILISEIDVSLRKESPIAPVFPLTSKTTKENAAILGEKGVRG</sequence>
<evidence type="ECO:0000313" key="3">
    <source>
        <dbReference type="Proteomes" id="UP000516437"/>
    </source>
</evidence>
<name>A0A6A1VPI5_9ROSI</name>
<evidence type="ECO:0000256" key="1">
    <source>
        <dbReference type="PROSITE-ProRule" id="PRU00221"/>
    </source>
</evidence>
<keyword evidence="2" id="KW-0648">Protein biosynthesis</keyword>
<dbReference type="AlphaFoldDB" id="A0A6A1VPI5"/>
<dbReference type="PROSITE" id="PS50082">
    <property type="entry name" value="WD_REPEATS_2"/>
    <property type="match status" value="1"/>
</dbReference>
<keyword evidence="1" id="KW-0853">WD repeat</keyword>
<protein>
    <submittedName>
        <fullName evidence="2">Transcription initiation factor TFIID subunit 5</fullName>
    </submittedName>
</protein>
<dbReference type="PROSITE" id="PS00678">
    <property type="entry name" value="WD_REPEATS_1"/>
    <property type="match status" value="1"/>
</dbReference>